<dbReference type="NCBIfam" id="TIGR00136">
    <property type="entry name" value="mnmG_gidA"/>
    <property type="match status" value="1"/>
</dbReference>
<dbReference type="InterPro" id="IPR047001">
    <property type="entry name" value="MnmG_C_subdom"/>
</dbReference>
<evidence type="ECO:0000256" key="11">
    <source>
        <dbReference type="ARBA" id="ARBA00031800"/>
    </source>
</evidence>
<reference evidence="13" key="1">
    <citation type="journal article" date="2002" name="Science">
        <title>Whole-genome analysis of photosynthetic prokaryotes.</title>
        <authorList>
            <person name="Raymond J."/>
            <person name="Zhaxybayeva O."/>
            <person name="Gogarten J.P."/>
            <person name="Gerdes S.Y."/>
            <person name="Blankenship R.E."/>
        </authorList>
    </citation>
    <scope>NUCLEOTIDE SEQUENCE</scope>
</reference>
<feature type="domain" description="tRNA uridine 5-carboxymethylaminomethyl modification enzyme C-terminal subdomain" evidence="12">
    <location>
        <begin position="557"/>
        <end position="628"/>
    </location>
</feature>
<evidence type="ECO:0000256" key="8">
    <source>
        <dbReference type="ARBA" id="ARBA00022827"/>
    </source>
</evidence>
<dbReference type="HAMAP" id="MF_00129">
    <property type="entry name" value="MnmG_GidA"/>
    <property type="match status" value="1"/>
</dbReference>
<keyword evidence="6" id="KW-0285">Flavoprotein</keyword>
<dbReference type="GO" id="GO:0050660">
    <property type="term" value="F:flavin adenine dinucleotide binding"/>
    <property type="evidence" value="ECO:0007669"/>
    <property type="project" value="InterPro"/>
</dbReference>
<dbReference type="FunFam" id="3.50.50.60:FF:000002">
    <property type="entry name" value="tRNA uridine 5-carboxymethylaminomethyl modification enzyme MnmG"/>
    <property type="match status" value="1"/>
</dbReference>
<dbReference type="InterPro" id="IPR044920">
    <property type="entry name" value="MnmG_C_subdom_sf"/>
</dbReference>
<dbReference type="GO" id="GO:0005829">
    <property type="term" value="C:cytosol"/>
    <property type="evidence" value="ECO:0007669"/>
    <property type="project" value="TreeGrafter"/>
</dbReference>
<name>Q8GE19_HELMO</name>
<dbReference type="FunFam" id="3.50.50.60:FF:000063">
    <property type="entry name" value="tRNA uridine 5-carboxymethylaminomethyl modification enzyme MnmG"/>
    <property type="match status" value="1"/>
</dbReference>
<dbReference type="AlphaFoldDB" id="Q8GE19"/>
<dbReference type="InterPro" id="IPR049312">
    <property type="entry name" value="GIDA_C_N"/>
</dbReference>
<accession>Q8GE19</accession>
<dbReference type="InterPro" id="IPR004416">
    <property type="entry name" value="MnmG"/>
</dbReference>
<dbReference type="FunFam" id="1.10.10.1800:FF:000001">
    <property type="entry name" value="tRNA uridine 5-carboxymethylaminomethyl modification enzyme MnmG"/>
    <property type="match status" value="1"/>
</dbReference>
<dbReference type="InterPro" id="IPR002218">
    <property type="entry name" value="MnmG-rel"/>
</dbReference>
<dbReference type="GO" id="GO:0030488">
    <property type="term" value="P:tRNA methylation"/>
    <property type="evidence" value="ECO:0007669"/>
    <property type="project" value="TreeGrafter"/>
</dbReference>
<keyword evidence="9" id="KW-0520">NAD</keyword>
<sequence length="643" mass="71389">MENEGVAMLEYLAGQYDVIVIGAGHAGCEAALAAARMGCKTLILTISWDNVALMPCNPAIGGPAKGHLVREIDALGGQMGVTIDATAIQIRMLNTGKGPAVHALRAQADKKKYQQYMIQVLEHQENLDVRQAMVETIRVEDGQVQGVLTQTGAFFAAPNVVITSGTYLKGRIIIGDLHYPGGPNGYFPSTELAASLREVGVQLGRFKTGTPARVDGRTVDFTKMVEQPGDSDPLNFSFISSRFERKQISCWLTYTTEETHQIIRDNLHRSPLYAGVIEGTGPRYCPSIEDKVVRFADKKSHQVFVEPEGADTHEMYVQGMSTSLPEDIQLAMLRSIIGMENVKIIRPGYAIEYDYVVPTQLKLSLEHQTIQGLFTAGQVNGTSGYEEAAAQGIIAGINAACRAQGKEPLILKRSDAYIGVLIDDLVTKGTNEPYRMLTSRAEYRLLLRQDNADQRLTEIGCSIGLVDDVRYERFQRKMERVEQEKELWSKTFVTPGNIRLQEILEQKRSAPLTKGLSLFDLLRRPELSFDDLHSLLEYDEARETVDPEVAEQVEISAKFEGYLVKQQAQVERFNKLESRRVPPDLDYALIGGLSTEARQKLIARRPESLGQASRISGVNPADISLLLVYLEQRRRRDNGGNGE</sequence>
<dbReference type="SMART" id="SM01228">
    <property type="entry name" value="GIDA_assoc_3"/>
    <property type="match status" value="1"/>
</dbReference>
<dbReference type="PROSITE" id="PS01281">
    <property type="entry name" value="GIDA_2"/>
    <property type="match status" value="1"/>
</dbReference>
<evidence type="ECO:0000259" key="12">
    <source>
        <dbReference type="SMART" id="SM01228"/>
    </source>
</evidence>
<evidence type="ECO:0000256" key="1">
    <source>
        <dbReference type="ARBA" id="ARBA00001974"/>
    </source>
</evidence>
<keyword evidence="5" id="KW-0963">Cytoplasm</keyword>
<dbReference type="InterPro" id="IPR036188">
    <property type="entry name" value="FAD/NAD-bd_sf"/>
</dbReference>
<evidence type="ECO:0000256" key="10">
    <source>
        <dbReference type="ARBA" id="ARBA00025948"/>
    </source>
</evidence>
<evidence type="ECO:0000256" key="5">
    <source>
        <dbReference type="ARBA" id="ARBA00022490"/>
    </source>
</evidence>
<dbReference type="GO" id="GO:0002098">
    <property type="term" value="P:tRNA wobble uridine modification"/>
    <property type="evidence" value="ECO:0007669"/>
    <property type="project" value="InterPro"/>
</dbReference>
<comment type="similarity">
    <text evidence="3">Belongs to the MnmG family.</text>
</comment>
<dbReference type="InterPro" id="IPR026904">
    <property type="entry name" value="MnmG_C"/>
</dbReference>
<dbReference type="SUPFAM" id="SSF51905">
    <property type="entry name" value="FAD/NAD(P)-binding domain"/>
    <property type="match status" value="1"/>
</dbReference>
<dbReference type="Gene3D" id="3.50.50.60">
    <property type="entry name" value="FAD/NAD(P)-binding domain"/>
    <property type="match status" value="2"/>
</dbReference>
<feature type="non-terminal residue" evidence="13">
    <location>
        <position position="643"/>
    </location>
</feature>
<protein>
    <recommendedName>
        <fullName evidence="4">tRNA uridine 5-carboxymethylaminomethyl modification enzyme MnmG</fullName>
    </recommendedName>
    <alternativeName>
        <fullName evidence="11">Glucose-inhibited division protein A</fullName>
    </alternativeName>
</protein>
<dbReference type="InterPro" id="IPR040131">
    <property type="entry name" value="MnmG_N"/>
</dbReference>
<evidence type="ECO:0000256" key="9">
    <source>
        <dbReference type="ARBA" id="ARBA00023027"/>
    </source>
</evidence>
<comment type="subunit">
    <text evidence="10">Homodimer. Heterotetramer of two MnmE and two MnmG subunits.</text>
</comment>
<keyword evidence="8" id="KW-0274">FAD</keyword>
<dbReference type="Gene3D" id="1.10.150.570">
    <property type="entry name" value="GidA associated domain, C-terminal subdomain"/>
    <property type="match status" value="1"/>
</dbReference>
<dbReference type="EMBL" id="AY142801">
    <property type="protein sequence ID" value="AAN87405.1"/>
    <property type="molecule type" value="Genomic_DNA"/>
</dbReference>
<evidence type="ECO:0000256" key="6">
    <source>
        <dbReference type="ARBA" id="ARBA00022630"/>
    </source>
</evidence>
<evidence type="ECO:0000256" key="2">
    <source>
        <dbReference type="ARBA" id="ARBA00003717"/>
    </source>
</evidence>
<evidence type="ECO:0000256" key="4">
    <source>
        <dbReference type="ARBA" id="ARBA00020461"/>
    </source>
</evidence>
<evidence type="ECO:0000313" key="13">
    <source>
        <dbReference type="EMBL" id="AAN87405.1"/>
    </source>
</evidence>
<evidence type="ECO:0000256" key="7">
    <source>
        <dbReference type="ARBA" id="ARBA00022694"/>
    </source>
</evidence>
<proteinExistence type="inferred from homology"/>
<dbReference type="Gene3D" id="1.10.10.1800">
    <property type="entry name" value="tRNA uridine 5-carboxymethylaminomethyl modification enzyme MnmG/GidA"/>
    <property type="match status" value="1"/>
</dbReference>
<comment type="cofactor">
    <cofactor evidence="1">
        <name>FAD</name>
        <dbReference type="ChEBI" id="CHEBI:57692"/>
    </cofactor>
</comment>
<dbReference type="PROSITE" id="PS01280">
    <property type="entry name" value="GIDA_1"/>
    <property type="match status" value="1"/>
</dbReference>
<keyword evidence="7" id="KW-0819">tRNA processing</keyword>
<dbReference type="Pfam" id="PF21680">
    <property type="entry name" value="GIDA_C_1st"/>
    <property type="match status" value="1"/>
</dbReference>
<dbReference type="Pfam" id="PF13932">
    <property type="entry name" value="SAM_GIDA_C"/>
    <property type="match status" value="1"/>
</dbReference>
<organism evidence="13">
    <name type="scientific">Heliobacterium mobile</name>
    <name type="common">Heliobacillus mobilis</name>
    <dbReference type="NCBI Taxonomy" id="28064"/>
    <lineage>
        <taxon>Bacteria</taxon>
        <taxon>Bacillati</taxon>
        <taxon>Bacillota</taxon>
        <taxon>Clostridia</taxon>
        <taxon>Eubacteriales</taxon>
        <taxon>Heliobacteriaceae</taxon>
        <taxon>Heliobacterium</taxon>
    </lineage>
</organism>
<dbReference type="Pfam" id="PF01134">
    <property type="entry name" value="GIDA"/>
    <property type="match status" value="1"/>
</dbReference>
<evidence type="ECO:0000256" key="3">
    <source>
        <dbReference type="ARBA" id="ARBA00007653"/>
    </source>
</evidence>
<dbReference type="InterPro" id="IPR020595">
    <property type="entry name" value="MnmG-rel_CS"/>
</dbReference>
<comment type="function">
    <text evidence="2">NAD-binding protein involved in the addition of a carboxymethylaminomethyl (cmnm) group at the wobble position (U34) of certain tRNAs, forming tRNA-cmnm(5)s(2)U34.</text>
</comment>
<dbReference type="PANTHER" id="PTHR11806:SF0">
    <property type="entry name" value="PROTEIN MTO1 HOMOLOG, MITOCHONDRIAL"/>
    <property type="match status" value="1"/>
</dbReference>
<dbReference type="PANTHER" id="PTHR11806">
    <property type="entry name" value="GLUCOSE INHIBITED DIVISION PROTEIN A"/>
    <property type="match status" value="1"/>
</dbReference>
<reference evidence="13" key="2">
    <citation type="submission" date="2002-08" db="EMBL/GenBank/DDBJ databases">
        <authorList>
            <person name="Liolios K.G."/>
            <person name="Chu L."/>
            <person name="Ostrovskaya O."/>
            <person name="Mendybaeva N."/>
            <person name="Koukharenko V."/>
            <person name="Gerdes S."/>
            <person name="Kyrpides N."/>
            <person name="Overbeek R."/>
        </authorList>
    </citation>
    <scope>NUCLEOTIDE SEQUENCE</scope>
</reference>
<dbReference type="FunFam" id="1.10.150.570:FF:000001">
    <property type="entry name" value="tRNA uridine 5-carboxymethylaminomethyl modification enzyme MnmG"/>
    <property type="match status" value="1"/>
</dbReference>